<dbReference type="Pfam" id="PF07610">
    <property type="entry name" value="DUF1573"/>
    <property type="match status" value="1"/>
</dbReference>
<dbReference type="EMBL" id="JAKEVY010000001">
    <property type="protein sequence ID" value="MCF1713871.1"/>
    <property type="molecule type" value="Genomic_DNA"/>
</dbReference>
<dbReference type="Proteomes" id="UP001200145">
    <property type="component" value="Unassembled WGS sequence"/>
</dbReference>
<feature type="signal peptide" evidence="1">
    <location>
        <begin position="1"/>
        <end position="19"/>
    </location>
</feature>
<dbReference type="Gene3D" id="2.60.40.10">
    <property type="entry name" value="Immunoglobulins"/>
    <property type="match status" value="1"/>
</dbReference>
<dbReference type="PANTHER" id="PTHR37833">
    <property type="entry name" value="LIPOPROTEIN-RELATED"/>
    <property type="match status" value="1"/>
</dbReference>
<dbReference type="PANTHER" id="PTHR37833:SF1">
    <property type="entry name" value="SIGNAL PEPTIDE PROTEIN"/>
    <property type="match status" value="1"/>
</dbReference>
<organism evidence="2 3">
    <name type="scientific">Flavihumibacter fluminis</name>
    <dbReference type="NCBI Taxonomy" id="2909236"/>
    <lineage>
        <taxon>Bacteria</taxon>
        <taxon>Pseudomonadati</taxon>
        <taxon>Bacteroidota</taxon>
        <taxon>Chitinophagia</taxon>
        <taxon>Chitinophagales</taxon>
        <taxon>Chitinophagaceae</taxon>
        <taxon>Flavihumibacter</taxon>
    </lineage>
</organism>
<dbReference type="InterPro" id="IPR013783">
    <property type="entry name" value="Ig-like_fold"/>
</dbReference>
<keyword evidence="3" id="KW-1185">Reference proteome</keyword>
<gene>
    <name evidence="2" type="ORF">L0U88_04405</name>
</gene>
<evidence type="ECO:0000313" key="3">
    <source>
        <dbReference type="Proteomes" id="UP001200145"/>
    </source>
</evidence>
<accession>A0ABS9BDS6</accession>
<dbReference type="InterPro" id="IPR011467">
    <property type="entry name" value="DUF1573"/>
</dbReference>
<comment type="caution">
    <text evidence="2">The sequence shown here is derived from an EMBL/GenBank/DDBJ whole genome shotgun (WGS) entry which is preliminary data.</text>
</comment>
<keyword evidence="1" id="KW-0732">Signal</keyword>
<proteinExistence type="predicted"/>
<sequence length="143" mass="15406">MKKLALTLFAVVIGTFLFAQSKKAEELVKFSVVKHNFGKIKQGTPVTYDFEFTNVSGKPIVIESATASCGCTTPTWPQQPVAQGKGNKIKAGFNAAAPGPFDKTVFVKVAGVDQPVELRITGEVLSADEYAKYESSKDKKSSK</sequence>
<name>A0ABS9BDS6_9BACT</name>
<reference evidence="2 3" key="1">
    <citation type="submission" date="2022-01" db="EMBL/GenBank/DDBJ databases">
        <title>Flavihumibacter sp. nov., isolated from sediment of a river.</title>
        <authorList>
            <person name="Liu H."/>
        </authorList>
    </citation>
    <scope>NUCLEOTIDE SEQUENCE [LARGE SCALE GENOMIC DNA]</scope>
    <source>
        <strain evidence="2 3">RY-1</strain>
    </source>
</reference>
<feature type="chain" id="PRO_5045286538" evidence="1">
    <location>
        <begin position="20"/>
        <end position="143"/>
    </location>
</feature>
<evidence type="ECO:0000313" key="2">
    <source>
        <dbReference type="EMBL" id="MCF1713871.1"/>
    </source>
</evidence>
<dbReference type="RefSeq" id="WP_234864398.1">
    <property type="nucleotide sequence ID" value="NZ_JAKEVY010000001.1"/>
</dbReference>
<evidence type="ECO:0000256" key="1">
    <source>
        <dbReference type="SAM" id="SignalP"/>
    </source>
</evidence>
<protein>
    <submittedName>
        <fullName evidence="2">DUF1573 domain-containing protein</fullName>
    </submittedName>
</protein>